<reference evidence="2" key="1">
    <citation type="submission" date="2022-09" db="EMBL/GenBank/DDBJ databases">
        <title>Isolation and characterization of 3-chlorobenzoate degrading bacteria from soils in Shizuoka.</title>
        <authorList>
            <person name="Ifat A."/>
            <person name="Ogawa N."/>
            <person name="Kimbara K."/>
            <person name="Moriuchi R."/>
            <person name="Dohra H."/>
            <person name="Shintani M."/>
        </authorList>
    </citation>
    <scope>NUCLEOTIDE SEQUENCE</scope>
    <source>
        <strain evidence="2">19CS4-2</strain>
    </source>
</reference>
<dbReference type="InterPro" id="IPR010727">
    <property type="entry name" value="DUF1302"/>
</dbReference>
<dbReference type="AlphaFoldDB" id="A0AA37MJD5"/>
<organism evidence="2 3">
    <name type="scientific">Caballeronia novacaledonica</name>
    <dbReference type="NCBI Taxonomy" id="1544861"/>
    <lineage>
        <taxon>Bacteria</taxon>
        <taxon>Pseudomonadati</taxon>
        <taxon>Pseudomonadota</taxon>
        <taxon>Betaproteobacteria</taxon>
        <taxon>Burkholderiales</taxon>
        <taxon>Burkholderiaceae</taxon>
        <taxon>Caballeronia</taxon>
    </lineage>
</organism>
<protein>
    <submittedName>
        <fullName evidence="2">DUF1302 domain-containing protein</fullName>
    </submittedName>
</protein>
<dbReference type="Proteomes" id="UP001055111">
    <property type="component" value="Unassembled WGS sequence"/>
</dbReference>
<dbReference type="EMBL" id="BPUS01000022">
    <property type="protein sequence ID" value="GJH29383.1"/>
    <property type="molecule type" value="Genomic_DNA"/>
</dbReference>
<feature type="region of interest" description="Disordered" evidence="1">
    <location>
        <begin position="1"/>
        <end position="24"/>
    </location>
</feature>
<evidence type="ECO:0000313" key="2">
    <source>
        <dbReference type="EMBL" id="GJH29383.1"/>
    </source>
</evidence>
<comment type="caution">
    <text evidence="2">The sequence shown here is derived from an EMBL/GenBank/DDBJ whole genome shotgun (WGS) entry which is preliminary data.</text>
</comment>
<dbReference type="RefSeq" id="WP_238216669.1">
    <property type="nucleotide sequence ID" value="NZ_BPUS01000022.1"/>
</dbReference>
<evidence type="ECO:0000256" key="1">
    <source>
        <dbReference type="SAM" id="MobiDB-lite"/>
    </source>
</evidence>
<name>A0AA37MJD5_9BURK</name>
<gene>
    <name evidence="2" type="ORF">CBA19CS42_32725</name>
</gene>
<accession>A0AA37MJD5</accession>
<proteinExistence type="predicted"/>
<sequence length="564" mass="61427">MKHDGEKRRANSATGAPKYGMGRKPKHTRRLTLLAFAAALCAEPAVVHAFAFSFDNPDLSGDFNTTLSYSTAYRIRPADSNLLFSPNNPTAINLDDGNNAFRHRGIVENRFEVFSELDLKYKSFGLRVSGEAYYDTMYNRHNASNSPFTTNNLSVPYNQFTDAAARQQGRQAELLDAFLYGTQKIGAVPVTVRVGQLGQMWGETLFFGANGIAGGMVPVDIGKLLSDPSAEFKQIVLPVPQATLSAQLPYHLTFGAYYQFGWRSDELPPAGTYFSSADIVGRGAESVFLPIPGFPSQLARASDLKGDNTGQFGFQLKFSPTGWNTDFGLYWIRFNAKDPQLYAAPVLANYRMVYPNGVRSFGASFSTNLGDANVAGEVSMRENMPLASDLVVDFTGAGNNTGNPLYATGKTAHANLSMLYSVPRTPLWRDATLAAEIGWNRRLSISANAQALDPNATRDAIGFQIVFSPSYYQVLPGLDINVPIGIGYNPVGRSSVVGFNGGGYHTGNFTLGVKGVYEQVWNVSLNYTRYLGAGQPLLDAAGHFTYGQTLADRDFISLSLSRSF</sequence>
<evidence type="ECO:0000313" key="3">
    <source>
        <dbReference type="Proteomes" id="UP001055111"/>
    </source>
</evidence>
<dbReference type="Pfam" id="PF06980">
    <property type="entry name" value="DUF1302"/>
    <property type="match status" value="1"/>
</dbReference>